<evidence type="ECO:0000259" key="2">
    <source>
        <dbReference type="Pfam" id="PF13966"/>
    </source>
</evidence>
<dbReference type="AlphaFoldDB" id="A0A8J4QQ94"/>
<dbReference type="GO" id="GO:0003676">
    <property type="term" value="F:nucleic acid binding"/>
    <property type="evidence" value="ECO:0007669"/>
    <property type="project" value="InterPro"/>
</dbReference>
<dbReference type="InterPro" id="IPR002156">
    <property type="entry name" value="RNaseH_domain"/>
</dbReference>
<dbReference type="InterPro" id="IPR012337">
    <property type="entry name" value="RNaseH-like_sf"/>
</dbReference>
<evidence type="ECO:0008006" key="5">
    <source>
        <dbReference type="Google" id="ProtNLM"/>
    </source>
</evidence>
<dbReference type="SUPFAM" id="SSF53098">
    <property type="entry name" value="Ribonuclease H-like"/>
    <property type="match status" value="1"/>
</dbReference>
<name>A0A8J4QQ94_9ROSI</name>
<dbReference type="Proteomes" id="UP000737018">
    <property type="component" value="Unassembled WGS sequence"/>
</dbReference>
<dbReference type="Pfam" id="PF13456">
    <property type="entry name" value="RVT_3"/>
    <property type="match status" value="1"/>
</dbReference>
<comment type="caution">
    <text evidence="3">The sequence shown here is derived from an EMBL/GenBank/DDBJ whole genome shotgun (WGS) entry which is preliminary data.</text>
</comment>
<evidence type="ECO:0000259" key="1">
    <source>
        <dbReference type="Pfam" id="PF13456"/>
    </source>
</evidence>
<dbReference type="InterPro" id="IPR044730">
    <property type="entry name" value="RNase_H-like_dom_plant"/>
</dbReference>
<dbReference type="InterPro" id="IPR026960">
    <property type="entry name" value="RVT-Znf"/>
</dbReference>
<dbReference type="CDD" id="cd06222">
    <property type="entry name" value="RNase_H_like"/>
    <property type="match status" value="1"/>
</dbReference>
<dbReference type="PANTHER" id="PTHR47074">
    <property type="entry name" value="BNAC02G40300D PROTEIN"/>
    <property type="match status" value="1"/>
</dbReference>
<dbReference type="GO" id="GO:0004523">
    <property type="term" value="F:RNA-DNA hybrid ribonuclease activity"/>
    <property type="evidence" value="ECO:0007669"/>
    <property type="project" value="InterPro"/>
</dbReference>
<gene>
    <name evidence="3" type="ORF">CMV_020680</name>
</gene>
<dbReference type="Gene3D" id="3.30.420.10">
    <property type="entry name" value="Ribonuclease H-like superfamily/Ribonuclease H"/>
    <property type="match status" value="1"/>
</dbReference>
<dbReference type="PANTHER" id="PTHR47074:SF11">
    <property type="entry name" value="REVERSE TRANSCRIPTASE-LIKE PROTEIN"/>
    <property type="match status" value="1"/>
</dbReference>
<evidence type="ECO:0000313" key="3">
    <source>
        <dbReference type="EMBL" id="KAF3953915.1"/>
    </source>
</evidence>
<dbReference type="EMBL" id="JRKL02003893">
    <property type="protein sequence ID" value="KAF3953915.1"/>
    <property type="molecule type" value="Genomic_DNA"/>
</dbReference>
<feature type="domain" description="RNase H type-1" evidence="1">
    <location>
        <begin position="320"/>
        <end position="437"/>
    </location>
</feature>
<sequence length="470" mass="53609">MPTTTVNREDNNENEIEANEEIHGIVNLRQMVAIVHKCLVPILRLGLACSVQSPKERMTMEVVTGILHLIKDAYLSSRNCRGGPLSSEIQVEGKWNEIMRQFFEENSIRAMKQIPIPRRATPDKSVWLGETSENFSVKSSYLTEHGDRFDRKYNKIWKKLWESKLHGRLNMFLWRLAKGELPLKTRLASFSIGCEDLSCVLCGEAEESELHVFRDCIVIRMLWFASEIGLRWDHFEANSAVELVQNILNPPKESITDGLNQNKFTLMAAVICYETWRIRNLMLSKNVKFDPMEFPWRIKSAMESFSPRKENDGQCKEREKEEGEGKCCWFGKKRRGEVLKAWAEQVDAVSVAIAECLAIGLAIQAANEEGYEQVMIEGDAKIVFDAICNTDQSVCWELHQYVEIIRSVVKESETPKFCFSCVPRILNKSADALVKWASSSFFIGYLVAETLPISVSNVVVLERVSSCCTV</sequence>
<evidence type="ECO:0000313" key="4">
    <source>
        <dbReference type="Proteomes" id="UP000737018"/>
    </source>
</evidence>
<feature type="domain" description="Reverse transcriptase zinc-binding" evidence="2">
    <location>
        <begin position="135"/>
        <end position="223"/>
    </location>
</feature>
<reference evidence="3" key="1">
    <citation type="submission" date="2020-03" db="EMBL/GenBank/DDBJ databases">
        <title>Castanea mollissima Vanexum genome sequencing.</title>
        <authorList>
            <person name="Staton M."/>
        </authorList>
    </citation>
    <scope>NUCLEOTIDE SEQUENCE</scope>
    <source>
        <tissue evidence="3">Leaf</tissue>
    </source>
</reference>
<organism evidence="3 4">
    <name type="scientific">Castanea mollissima</name>
    <name type="common">Chinese chestnut</name>
    <dbReference type="NCBI Taxonomy" id="60419"/>
    <lineage>
        <taxon>Eukaryota</taxon>
        <taxon>Viridiplantae</taxon>
        <taxon>Streptophyta</taxon>
        <taxon>Embryophyta</taxon>
        <taxon>Tracheophyta</taxon>
        <taxon>Spermatophyta</taxon>
        <taxon>Magnoliopsida</taxon>
        <taxon>eudicotyledons</taxon>
        <taxon>Gunneridae</taxon>
        <taxon>Pentapetalae</taxon>
        <taxon>rosids</taxon>
        <taxon>fabids</taxon>
        <taxon>Fagales</taxon>
        <taxon>Fagaceae</taxon>
        <taxon>Castanea</taxon>
    </lineage>
</organism>
<dbReference type="OrthoDB" id="1622108at2759"/>
<proteinExistence type="predicted"/>
<protein>
    <recommendedName>
        <fullName evidence="5">RNase H type-1 domain-containing protein</fullName>
    </recommendedName>
</protein>
<accession>A0A8J4QQ94</accession>
<keyword evidence="4" id="KW-1185">Reference proteome</keyword>
<dbReference type="InterPro" id="IPR052929">
    <property type="entry name" value="RNase_H-like_EbsB-rel"/>
</dbReference>
<dbReference type="InterPro" id="IPR036397">
    <property type="entry name" value="RNaseH_sf"/>
</dbReference>
<dbReference type="Pfam" id="PF13966">
    <property type="entry name" value="zf-RVT"/>
    <property type="match status" value="1"/>
</dbReference>